<keyword evidence="1" id="KW-1133">Transmembrane helix</keyword>
<feature type="transmembrane region" description="Helical" evidence="1">
    <location>
        <begin position="173"/>
        <end position="194"/>
    </location>
</feature>
<feature type="transmembrane region" description="Helical" evidence="1">
    <location>
        <begin position="139"/>
        <end position="161"/>
    </location>
</feature>
<sequence length="204" mass="20421">MTDVDGKYREELILALRRHGLSGRQVGEVVAEVEAHLGETGADPVDAFGAPRDYAAQVAAQLGPGRGSRPAPADVGAVLAACALALAGTSLLIDGLTAGGQAVTVTAADVASLLVLLTVLTAGAFGLVRVVAATTSRAVLAAVVAGVVLAQIGAILLTRLLPGDDVGLVTLPPWAGITLGAALLVAMAALLGLIRRDRITGPWD</sequence>
<keyword evidence="1" id="KW-0472">Membrane</keyword>
<evidence type="ECO:0000256" key="1">
    <source>
        <dbReference type="SAM" id="Phobius"/>
    </source>
</evidence>
<comment type="caution">
    <text evidence="2">The sequence shown here is derived from an EMBL/GenBank/DDBJ whole genome shotgun (WGS) entry which is preliminary data.</text>
</comment>
<dbReference type="Proteomes" id="UP000238362">
    <property type="component" value="Unassembled WGS sequence"/>
</dbReference>
<evidence type="ECO:0000313" key="3">
    <source>
        <dbReference type="Proteomes" id="UP000238362"/>
    </source>
</evidence>
<keyword evidence="1" id="KW-0812">Transmembrane</keyword>
<dbReference type="AlphaFoldDB" id="A0A2T0LKY4"/>
<dbReference type="EMBL" id="PVNH01000014">
    <property type="protein sequence ID" value="PRX43620.1"/>
    <property type="molecule type" value="Genomic_DNA"/>
</dbReference>
<feature type="transmembrane region" description="Helical" evidence="1">
    <location>
        <begin position="75"/>
        <end position="93"/>
    </location>
</feature>
<evidence type="ECO:0000313" key="2">
    <source>
        <dbReference type="EMBL" id="PRX43620.1"/>
    </source>
</evidence>
<feature type="transmembrane region" description="Helical" evidence="1">
    <location>
        <begin position="113"/>
        <end position="132"/>
    </location>
</feature>
<accession>A0A2T0LKY4</accession>
<reference evidence="2 3" key="1">
    <citation type="submission" date="2018-03" db="EMBL/GenBank/DDBJ databases">
        <title>Genomic Encyclopedia of Type Strains, Phase III (KMG-III): the genomes of soil and plant-associated and newly described type strains.</title>
        <authorList>
            <person name="Whitman W."/>
        </authorList>
    </citation>
    <scope>NUCLEOTIDE SEQUENCE [LARGE SCALE GENOMIC DNA]</scope>
    <source>
        <strain evidence="2 3">CGMCC 4.7125</strain>
    </source>
</reference>
<name>A0A2T0LKY4_9PSEU</name>
<dbReference type="OrthoDB" id="5192631at2"/>
<gene>
    <name evidence="2" type="ORF">B0I33_11481</name>
</gene>
<keyword evidence="3" id="KW-1185">Reference proteome</keyword>
<organism evidence="2 3">
    <name type="scientific">Prauserella shujinwangii</name>
    <dbReference type="NCBI Taxonomy" id="1453103"/>
    <lineage>
        <taxon>Bacteria</taxon>
        <taxon>Bacillati</taxon>
        <taxon>Actinomycetota</taxon>
        <taxon>Actinomycetes</taxon>
        <taxon>Pseudonocardiales</taxon>
        <taxon>Pseudonocardiaceae</taxon>
        <taxon>Prauserella</taxon>
    </lineage>
</organism>
<dbReference type="RefSeq" id="WP_106182190.1">
    <property type="nucleotide sequence ID" value="NZ_PVNH01000014.1"/>
</dbReference>
<proteinExistence type="predicted"/>
<protein>
    <submittedName>
        <fullName evidence="2">Uncharacterized protein</fullName>
    </submittedName>
</protein>